<name>A0A5C3LR68_9AGAR</name>
<protein>
    <submittedName>
        <fullName evidence="2">Uncharacterized protein</fullName>
    </submittedName>
</protein>
<dbReference type="AlphaFoldDB" id="A0A5C3LR68"/>
<feature type="signal peptide" evidence="1">
    <location>
        <begin position="1"/>
        <end position="20"/>
    </location>
</feature>
<evidence type="ECO:0000256" key="1">
    <source>
        <dbReference type="SAM" id="SignalP"/>
    </source>
</evidence>
<dbReference type="EMBL" id="ML213627">
    <property type="protein sequence ID" value="TFK34823.1"/>
    <property type="molecule type" value="Genomic_DNA"/>
</dbReference>
<sequence>MLYLCLTLLTTHGKLVVVQSLLEVRQPTDTELQPSLSLSWFDVGIELYNRPYTIADAHFIPADRMLELLP</sequence>
<evidence type="ECO:0000313" key="3">
    <source>
        <dbReference type="Proteomes" id="UP000308652"/>
    </source>
</evidence>
<evidence type="ECO:0000313" key="2">
    <source>
        <dbReference type="EMBL" id="TFK34823.1"/>
    </source>
</evidence>
<accession>A0A5C3LR68</accession>
<keyword evidence="3" id="KW-1185">Reference proteome</keyword>
<keyword evidence="1" id="KW-0732">Signal</keyword>
<reference evidence="2 3" key="1">
    <citation type="journal article" date="2019" name="Nat. Ecol. Evol.">
        <title>Megaphylogeny resolves global patterns of mushroom evolution.</title>
        <authorList>
            <person name="Varga T."/>
            <person name="Krizsan K."/>
            <person name="Foldi C."/>
            <person name="Dima B."/>
            <person name="Sanchez-Garcia M."/>
            <person name="Sanchez-Ramirez S."/>
            <person name="Szollosi G.J."/>
            <person name="Szarkandi J.G."/>
            <person name="Papp V."/>
            <person name="Albert L."/>
            <person name="Andreopoulos W."/>
            <person name="Angelini C."/>
            <person name="Antonin V."/>
            <person name="Barry K.W."/>
            <person name="Bougher N.L."/>
            <person name="Buchanan P."/>
            <person name="Buyck B."/>
            <person name="Bense V."/>
            <person name="Catcheside P."/>
            <person name="Chovatia M."/>
            <person name="Cooper J."/>
            <person name="Damon W."/>
            <person name="Desjardin D."/>
            <person name="Finy P."/>
            <person name="Geml J."/>
            <person name="Haridas S."/>
            <person name="Hughes K."/>
            <person name="Justo A."/>
            <person name="Karasinski D."/>
            <person name="Kautmanova I."/>
            <person name="Kiss B."/>
            <person name="Kocsube S."/>
            <person name="Kotiranta H."/>
            <person name="LaButti K.M."/>
            <person name="Lechner B.E."/>
            <person name="Liimatainen K."/>
            <person name="Lipzen A."/>
            <person name="Lukacs Z."/>
            <person name="Mihaltcheva S."/>
            <person name="Morgado L.N."/>
            <person name="Niskanen T."/>
            <person name="Noordeloos M.E."/>
            <person name="Ohm R.A."/>
            <person name="Ortiz-Santana B."/>
            <person name="Ovrebo C."/>
            <person name="Racz N."/>
            <person name="Riley R."/>
            <person name="Savchenko A."/>
            <person name="Shiryaev A."/>
            <person name="Soop K."/>
            <person name="Spirin V."/>
            <person name="Szebenyi C."/>
            <person name="Tomsovsky M."/>
            <person name="Tulloss R.E."/>
            <person name="Uehling J."/>
            <person name="Grigoriev I.V."/>
            <person name="Vagvolgyi C."/>
            <person name="Papp T."/>
            <person name="Martin F.M."/>
            <person name="Miettinen O."/>
            <person name="Hibbett D.S."/>
            <person name="Nagy L.G."/>
        </authorList>
    </citation>
    <scope>NUCLEOTIDE SEQUENCE [LARGE SCALE GENOMIC DNA]</scope>
    <source>
        <strain evidence="2 3">CBS 166.37</strain>
    </source>
</reference>
<organism evidence="2 3">
    <name type="scientific">Crucibulum laeve</name>
    <dbReference type="NCBI Taxonomy" id="68775"/>
    <lineage>
        <taxon>Eukaryota</taxon>
        <taxon>Fungi</taxon>
        <taxon>Dikarya</taxon>
        <taxon>Basidiomycota</taxon>
        <taxon>Agaricomycotina</taxon>
        <taxon>Agaricomycetes</taxon>
        <taxon>Agaricomycetidae</taxon>
        <taxon>Agaricales</taxon>
        <taxon>Agaricineae</taxon>
        <taxon>Nidulariaceae</taxon>
        <taxon>Crucibulum</taxon>
    </lineage>
</organism>
<gene>
    <name evidence="2" type="ORF">BDQ12DRAFT_688910</name>
</gene>
<dbReference type="Proteomes" id="UP000308652">
    <property type="component" value="Unassembled WGS sequence"/>
</dbReference>
<proteinExistence type="predicted"/>
<feature type="chain" id="PRO_5022746837" evidence="1">
    <location>
        <begin position="21"/>
        <end position="70"/>
    </location>
</feature>